<reference evidence="3 4" key="1">
    <citation type="submission" date="2024-01" db="EMBL/GenBank/DDBJ databases">
        <title>A draft genome for the cacao thread blight pathogen Marasmiellus scandens.</title>
        <authorList>
            <person name="Baruah I.K."/>
            <person name="Leung J."/>
            <person name="Bukari Y."/>
            <person name="Amoako-Attah I."/>
            <person name="Meinhardt L.W."/>
            <person name="Bailey B.A."/>
            <person name="Cohen S.P."/>
        </authorList>
    </citation>
    <scope>NUCLEOTIDE SEQUENCE [LARGE SCALE GENOMIC DNA]</scope>
    <source>
        <strain evidence="3 4">GH-19</strain>
    </source>
</reference>
<sequence>MTVYTLAILSLLTSAAHGFKNDWKKPCFNGECVHSTEFGSFKIRGSPDAITDITTAAGWEILNCDSDAVTQDIRLVCTNSDGCGHFYRVSGPVGKLVRLPQNCGGSAFARISRNWVHEDQSLPSSLARSIHRRNGTAPEVQGLSLDTNFTAVDPVQNGNVSIEIQGSNVPGALGDAEITPAPARRSRLRSKKRSLIGNLSNKFNKNITTDLPPVDIDQTFTIFEDNISCPPSGDIPAFNAGVKADVATNVHAVVTLGVAASGTIIPPHLKEFGVFVGLNADLKGTLELVGSASGTADSGKIDLFEVGIPGLDIPHILTLGPSFKIQGQATANLDIDANMTVDLAYQVDDASLFFPPSNDAPSGGNFNPLDNPLKLSVSPSVNSSTTIAAHLIPTIDIGVSALGGAAEATIFLDLDASVSTTLSLNAGATANTSTDGDIGASASVDGCVDVGAELDVNAGADGSFFGLFDKTTQVNLFSKKFELFKKCLGASTSTRRNLQIHSPVYQKRDLTCPSLNPANLVSIAEEVIPASSITALT</sequence>
<gene>
    <name evidence="3" type="ORF">VKT23_010533</name>
</gene>
<name>A0ABR1JBY2_9AGAR</name>
<keyword evidence="1" id="KW-0732">Signal</keyword>
<dbReference type="Pfam" id="PF23865">
    <property type="entry name" value="DUF7223"/>
    <property type="match status" value="1"/>
</dbReference>
<feature type="signal peptide" evidence="1">
    <location>
        <begin position="1"/>
        <end position="18"/>
    </location>
</feature>
<feature type="domain" description="DUF7223" evidence="2">
    <location>
        <begin position="277"/>
        <end position="488"/>
    </location>
</feature>
<evidence type="ECO:0000259" key="2">
    <source>
        <dbReference type="Pfam" id="PF23865"/>
    </source>
</evidence>
<evidence type="ECO:0000313" key="4">
    <source>
        <dbReference type="Proteomes" id="UP001498398"/>
    </source>
</evidence>
<accession>A0ABR1JBY2</accession>
<organism evidence="3 4">
    <name type="scientific">Marasmiellus scandens</name>
    <dbReference type="NCBI Taxonomy" id="2682957"/>
    <lineage>
        <taxon>Eukaryota</taxon>
        <taxon>Fungi</taxon>
        <taxon>Dikarya</taxon>
        <taxon>Basidiomycota</taxon>
        <taxon>Agaricomycotina</taxon>
        <taxon>Agaricomycetes</taxon>
        <taxon>Agaricomycetidae</taxon>
        <taxon>Agaricales</taxon>
        <taxon>Marasmiineae</taxon>
        <taxon>Omphalotaceae</taxon>
        <taxon>Marasmiellus</taxon>
    </lineage>
</organism>
<evidence type="ECO:0000256" key="1">
    <source>
        <dbReference type="SAM" id="SignalP"/>
    </source>
</evidence>
<evidence type="ECO:0000313" key="3">
    <source>
        <dbReference type="EMBL" id="KAK7457231.1"/>
    </source>
</evidence>
<keyword evidence="4" id="KW-1185">Reference proteome</keyword>
<dbReference type="InterPro" id="IPR055647">
    <property type="entry name" value="DUF7223"/>
</dbReference>
<proteinExistence type="predicted"/>
<dbReference type="EMBL" id="JBANRG010000020">
    <property type="protein sequence ID" value="KAK7457231.1"/>
    <property type="molecule type" value="Genomic_DNA"/>
</dbReference>
<protein>
    <recommendedName>
        <fullName evidence="2">DUF7223 domain-containing protein</fullName>
    </recommendedName>
</protein>
<feature type="chain" id="PRO_5045752202" description="DUF7223 domain-containing protein" evidence="1">
    <location>
        <begin position="19"/>
        <end position="537"/>
    </location>
</feature>
<dbReference type="Proteomes" id="UP001498398">
    <property type="component" value="Unassembled WGS sequence"/>
</dbReference>
<comment type="caution">
    <text evidence="3">The sequence shown here is derived from an EMBL/GenBank/DDBJ whole genome shotgun (WGS) entry which is preliminary data.</text>
</comment>